<accession>A0A7J6BWU2</accession>
<feature type="compositionally biased region" description="Basic and acidic residues" evidence="1">
    <location>
        <begin position="1"/>
        <end position="54"/>
    </location>
</feature>
<evidence type="ECO:0000256" key="1">
    <source>
        <dbReference type="SAM" id="MobiDB-lite"/>
    </source>
</evidence>
<evidence type="ECO:0000313" key="3">
    <source>
        <dbReference type="Proteomes" id="UP000579812"/>
    </source>
</evidence>
<proteinExistence type="predicted"/>
<protein>
    <submittedName>
        <fullName evidence="2">Uncharacterized protein</fullName>
    </submittedName>
</protein>
<evidence type="ECO:0000313" key="2">
    <source>
        <dbReference type="EMBL" id="KAF4098973.1"/>
    </source>
</evidence>
<feature type="region of interest" description="Disordered" evidence="1">
    <location>
        <begin position="1"/>
        <end position="76"/>
    </location>
</feature>
<sequence>MTRKQKEMSVENATEKNEMQKKESALRDEVKPAQKEKTEKEGKENACGFREHLKVHQTNSSDRFRPTFSLDQDRPA</sequence>
<gene>
    <name evidence="2" type="ORF">G5714_021003</name>
</gene>
<dbReference type="AlphaFoldDB" id="A0A7J6BWU2"/>
<organism evidence="2 3">
    <name type="scientific">Onychostoma macrolepis</name>
    <dbReference type="NCBI Taxonomy" id="369639"/>
    <lineage>
        <taxon>Eukaryota</taxon>
        <taxon>Metazoa</taxon>
        <taxon>Chordata</taxon>
        <taxon>Craniata</taxon>
        <taxon>Vertebrata</taxon>
        <taxon>Euteleostomi</taxon>
        <taxon>Actinopterygii</taxon>
        <taxon>Neopterygii</taxon>
        <taxon>Teleostei</taxon>
        <taxon>Ostariophysi</taxon>
        <taxon>Cypriniformes</taxon>
        <taxon>Cyprinidae</taxon>
        <taxon>Acrossocheilinae</taxon>
        <taxon>Onychostoma</taxon>
    </lineage>
</organism>
<dbReference type="Proteomes" id="UP000579812">
    <property type="component" value="Unassembled WGS sequence"/>
</dbReference>
<reference evidence="2 3" key="1">
    <citation type="submission" date="2020-04" db="EMBL/GenBank/DDBJ databases">
        <title>Chromosome-level genome assembly of a cyprinid fish Onychostoma macrolepis by integration of Nanopore Sequencing, Bionano and Hi-C technology.</title>
        <authorList>
            <person name="Wang D."/>
        </authorList>
    </citation>
    <scope>NUCLEOTIDE SEQUENCE [LARGE SCALE GENOMIC DNA]</scope>
    <source>
        <strain evidence="2">SWU-2019</strain>
        <tissue evidence="2">Muscle</tissue>
    </source>
</reference>
<name>A0A7J6BWU2_9TELE</name>
<dbReference type="EMBL" id="JAAMOB010000021">
    <property type="protein sequence ID" value="KAF4098973.1"/>
    <property type="molecule type" value="Genomic_DNA"/>
</dbReference>
<keyword evidence="3" id="KW-1185">Reference proteome</keyword>
<comment type="caution">
    <text evidence="2">The sequence shown here is derived from an EMBL/GenBank/DDBJ whole genome shotgun (WGS) entry which is preliminary data.</text>
</comment>